<sequence>MTEFSGLGQRLKGWLLGGVGAAIAVIVGIGLAILGTKPKPPATLDARQSIATGQWLVRPLAAYTAAGAVHGIQLKDGRALVLEAQLVNRTAETSSDYGTLFKPETGLDGKRPRPTVVLLRDGVGGRSPGLHPGLGERVAFIWPMAKGQEPPASLAFVVNSKRYKAMDNLKGLPGWFNEQPAGRFTLAVAPPGRGGVD</sequence>
<dbReference type="RefSeq" id="WP_188610718.1">
    <property type="nucleotide sequence ID" value="NZ_BMGG01000006.1"/>
</dbReference>
<evidence type="ECO:0000313" key="2">
    <source>
        <dbReference type="EMBL" id="GGC75782.1"/>
    </source>
</evidence>
<dbReference type="AlphaFoldDB" id="A0A916XJF7"/>
<gene>
    <name evidence="2" type="ORF">GCM10010994_37770</name>
</gene>
<evidence type="ECO:0000256" key="1">
    <source>
        <dbReference type="SAM" id="Phobius"/>
    </source>
</evidence>
<name>A0A916XJF7_9HYPH</name>
<dbReference type="EMBL" id="BMGG01000006">
    <property type="protein sequence ID" value="GGC75782.1"/>
    <property type="molecule type" value="Genomic_DNA"/>
</dbReference>
<accession>A0A916XJF7</accession>
<dbReference type="Proteomes" id="UP000637002">
    <property type="component" value="Unassembled WGS sequence"/>
</dbReference>
<keyword evidence="1" id="KW-0472">Membrane</keyword>
<keyword evidence="1" id="KW-1133">Transmembrane helix</keyword>
<evidence type="ECO:0000313" key="3">
    <source>
        <dbReference type="Proteomes" id="UP000637002"/>
    </source>
</evidence>
<reference evidence="2" key="1">
    <citation type="journal article" date="2014" name="Int. J. Syst. Evol. Microbiol.">
        <title>Complete genome sequence of Corynebacterium casei LMG S-19264T (=DSM 44701T), isolated from a smear-ripened cheese.</title>
        <authorList>
            <consortium name="US DOE Joint Genome Institute (JGI-PGF)"/>
            <person name="Walter F."/>
            <person name="Albersmeier A."/>
            <person name="Kalinowski J."/>
            <person name="Ruckert C."/>
        </authorList>
    </citation>
    <scope>NUCLEOTIDE SEQUENCE</scope>
    <source>
        <strain evidence="2">CGMCC 1.12919</strain>
    </source>
</reference>
<organism evidence="2 3">
    <name type="scientific">Chelatococcus reniformis</name>
    <dbReference type="NCBI Taxonomy" id="1494448"/>
    <lineage>
        <taxon>Bacteria</taxon>
        <taxon>Pseudomonadati</taxon>
        <taxon>Pseudomonadota</taxon>
        <taxon>Alphaproteobacteria</taxon>
        <taxon>Hyphomicrobiales</taxon>
        <taxon>Chelatococcaceae</taxon>
        <taxon>Chelatococcus</taxon>
    </lineage>
</organism>
<reference evidence="2" key="2">
    <citation type="submission" date="2020-09" db="EMBL/GenBank/DDBJ databases">
        <authorList>
            <person name="Sun Q."/>
            <person name="Zhou Y."/>
        </authorList>
    </citation>
    <scope>NUCLEOTIDE SEQUENCE</scope>
    <source>
        <strain evidence="2">CGMCC 1.12919</strain>
    </source>
</reference>
<keyword evidence="3" id="KW-1185">Reference proteome</keyword>
<proteinExistence type="predicted"/>
<protein>
    <submittedName>
        <fullName evidence="2">Uncharacterized protein</fullName>
    </submittedName>
</protein>
<feature type="transmembrane region" description="Helical" evidence="1">
    <location>
        <begin position="14"/>
        <end position="34"/>
    </location>
</feature>
<keyword evidence="1" id="KW-0812">Transmembrane</keyword>
<comment type="caution">
    <text evidence="2">The sequence shown here is derived from an EMBL/GenBank/DDBJ whole genome shotgun (WGS) entry which is preliminary data.</text>
</comment>